<keyword evidence="3" id="KW-1185">Reference proteome</keyword>
<dbReference type="Proteomes" id="UP001061958">
    <property type="component" value="Unassembled WGS sequence"/>
</dbReference>
<dbReference type="EMBL" id="BQMJ01000008">
    <property type="protein sequence ID" value="GJQ09434.1"/>
    <property type="molecule type" value="Genomic_DNA"/>
</dbReference>
<evidence type="ECO:0000313" key="2">
    <source>
        <dbReference type="EMBL" id="GJQ09434.1"/>
    </source>
</evidence>
<name>A0A9C7PS28_9RHOD</name>
<evidence type="ECO:0000256" key="1">
    <source>
        <dbReference type="SAM" id="Coils"/>
    </source>
</evidence>
<accession>A0A9C7PS28</accession>
<proteinExistence type="predicted"/>
<protein>
    <submittedName>
        <fullName evidence="2">Uncharacterized protein</fullName>
    </submittedName>
</protein>
<feature type="coiled-coil region" evidence="1">
    <location>
        <begin position="78"/>
        <end position="105"/>
    </location>
</feature>
<dbReference type="AlphaFoldDB" id="A0A9C7PS28"/>
<dbReference type="OrthoDB" id="10352121at2759"/>
<keyword evidence="1" id="KW-0175">Coiled coil</keyword>
<reference evidence="2" key="1">
    <citation type="journal article" date="2022" name="Proc. Natl. Acad. Sci. U.S.A.">
        <title>Life cycle and functional genomics of the unicellular red alga Galdieria for elucidating algal and plant evolution and industrial use.</title>
        <authorList>
            <person name="Hirooka S."/>
            <person name="Itabashi T."/>
            <person name="Ichinose T.M."/>
            <person name="Onuma R."/>
            <person name="Fujiwara T."/>
            <person name="Yamashita S."/>
            <person name="Jong L.W."/>
            <person name="Tomita R."/>
            <person name="Iwane A.H."/>
            <person name="Miyagishima S.Y."/>
        </authorList>
    </citation>
    <scope>NUCLEOTIDE SEQUENCE</scope>
    <source>
        <strain evidence="2">NBRC 102759</strain>
    </source>
</reference>
<gene>
    <name evidence="2" type="ORF">GpartN1_g1225.t1</name>
</gene>
<evidence type="ECO:0000313" key="3">
    <source>
        <dbReference type="Proteomes" id="UP001061958"/>
    </source>
</evidence>
<comment type="caution">
    <text evidence="2">The sequence shown here is derived from an EMBL/GenBank/DDBJ whole genome shotgun (WGS) entry which is preliminary data.</text>
</comment>
<reference evidence="2" key="2">
    <citation type="submission" date="2022-01" db="EMBL/GenBank/DDBJ databases">
        <authorList>
            <person name="Hirooka S."/>
            <person name="Miyagishima S.Y."/>
        </authorList>
    </citation>
    <scope>NUCLEOTIDE SEQUENCE</scope>
    <source>
        <strain evidence="2">NBRC 102759</strain>
    </source>
</reference>
<sequence length="248" mass="28370">MREASRVLVTNHTLKDIEKMLSEVLQRAVDGSRYSHLSTMRKTTVTTFVKRKMNGFLQQLAKNCREATEEEIPVDSVDSKLIRQVEELTTQLNGVEQQLIKEREVKAQQYETLMEENLKQGYNVIDSSEDLVDEANDCQAISDQISVESVVKLYECLLEEWQKAKDFSSFEDKLSKVFMVLQNMSQAEMNSLTPVLESVSNFLRRVDSQRDSRFVRDSSEEPHASTMEGKLLAALSDSEVSSTFNLDH</sequence>
<organism evidence="2 3">
    <name type="scientific">Galdieria partita</name>
    <dbReference type="NCBI Taxonomy" id="83374"/>
    <lineage>
        <taxon>Eukaryota</taxon>
        <taxon>Rhodophyta</taxon>
        <taxon>Bangiophyceae</taxon>
        <taxon>Galdieriales</taxon>
        <taxon>Galdieriaceae</taxon>
        <taxon>Galdieria</taxon>
    </lineage>
</organism>